<comment type="caution">
    <text evidence="1">The sequence shown here is derived from an EMBL/GenBank/DDBJ whole genome shotgun (WGS) entry which is preliminary data.</text>
</comment>
<reference evidence="1 2" key="1">
    <citation type="journal article" date="2019" name="Emerg. Microbes Infect.">
        <title>Comprehensive subspecies identification of 175 nontuberculous mycobacteria species based on 7547 genomic profiles.</title>
        <authorList>
            <person name="Matsumoto Y."/>
            <person name="Kinjo T."/>
            <person name="Motooka D."/>
            <person name="Nabeya D."/>
            <person name="Jung N."/>
            <person name="Uechi K."/>
            <person name="Horii T."/>
            <person name="Iida T."/>
            <person name="Fujita J."/>
            <person name="Nakamura S."/>
        </authorList>
    </citation>
    <scope>NUCLEOTIDE SEQUENCE [LARGE SCALE GENOMIC DNA]</scope>
    <source>
        <strain evidence="1 2">JCM 13392</strain>
    </source>
</reference>
<evidence type="ECO:0000313" key="1">
    <source>
        <dbReference type="EMBL" id="GFG58551.1"/>
    </source>
</evidence>
<proteinExistence type="predicted"/>
<name>A0A7I9WLD1_9MYCO</name>
<dbReference type="EMBL" id="BLKT01000003">
    <property type="protein sequence ID" value="GFG58551.1"/>
    <property type="molecule type" value="Genomic_DNA"/>
</dbReference>
<dbReference type="Proteomes" id="UP000465241">
    <property type="component" value="Unassembled WGS sequence"/>
</dbReference>
<organism evidence="1 2">
    <name type="scientific">Mycolicibacterium murale</name>
    <dbReference type="NCBI Taxonomy" id="182220"/>
    <lineage>
        <taxon>Bacteria</taxon>
        <taxon>Bacillati</taxon>
        <taxon>Actinomycetota</taxon>
        <taxon>Actinomycetes</taxon>
        <taxon>Mycobacteriales</taxon>
        <taxon>Mycobacteriaceae</taxon>
        <taxon>Mycolicibacterium</taxon>
    </lineage>
</organism>
<evidence type="ECO:0000313" key="2">
    <source>
        <dbReference type="Proteomes" id="UP000465241"/>
    </source>
</evidence>
<gene>
    <name evidence="1" type="ORF">MMUR_26870</name>
</gene>
<dbReference type="AlphaFoldDB" id="A0A7I9WLD1"/>
<accession>A0A7I9WLD1</accession>
<sequence length="91" mass="9751">MALANKESELAERIRATSDEVTSTDIARELDRWATGADQLAQVHRDQIYRPNPDITAPPPPSFIQGSVAVNEATNNLVLACPSAGPHDADA</sequence>
<protein>
    <submittedName>
        <fullName evidence="1">Uncharacterized protein</fullName>
    </submittedName>
</protein>
<keyword evidence="2" id="KW-1185">Reference proteome</keyword>